<dbReference type="EMBL" id="JATAAI010000053">
    <property type="protein sequence ID" value="KAK1733197.1"/>
    <property type="molecule type" value="Genomic_DNA"/>
</dbReference>
<feature type="region of interest" description="Disordered" evidence="1">
    <location>
        <begin position="1"/>
        <end position="100"/>
    </location>
</feature>
<feature type="compositionally biased region" description="Low complexity" evidence="1">
    <location>
        <begin position="71"/>
        <end position="91"/>
    </location>
</feature>
<evidence type="ECO:0000313" key="4">
    <source>
        <dbReference type="Proteomes" id="UP001224775"/>
    </source>
</evidence>
<feature type="compositionally biased region" description="Basic and acidic residues" evidence="1">
    <location>
        <begin position="194"/>
        <end position="209"/>
    </location>
</feature>
<feature type="compositionally biased region" description="Basic residues" evidence="1">
    <location>
        <begin position="121"/>
        <end position="130"/>
    </location>
</feature>
<feature type="compositionally biased region" description="Polar residues" evidence="1">
    <location>
        <begin position="147"/>
        <end position="157"/>
    </location>
</feature>
<dbReference type="Proteomes" id="UP001224775">
    <property type="component" value="Unassembled WGS sequence"/>
</dbReference>
<proteinExistence type="predicted"/>
<keyword evidence="2" id="KW-0812">Transmembrane</keyword>
<name>A0AAD9D499_9STRA</name>
<keyword evidence="4" id="KW-1185">Reference proteome</keyword>
<sequence>MTPIPSNSNPQADGQQQSTARRSIPTANNPTFRREYSNSFSNIEWGSDVRSLVGRPESDTTAESNTRTTQSSSWGQFSRSSSSTSLESADMPPFRGEIAPKYGNSSLVVLHVPTKGEAKAKSKPARKQKAKMIDTSYYRKTSERPQRQSIADSSLDQYSRKPVRGSFVSVELPPLYNEKGTTTQQQQLGTAAYRKNEGKEKDIDHQMREQDEDDDAESMGSKGLVQMIQEAENQSAANRFRRFPLWNSNLDVSELYAPRKQGRQPRLVVGFNSDGDDDAGGKEDGNISAQTNMREWVVRCQVIVSVLSIVVGVVTCIVLVLALGDNALHADKNKRNDPSKVQSTYYSTNQQEMLQLAEQVTIACGVSSSGMSTCKELCHNHMCCVEQDDEYSCKSDVTKDCAVYAGCVALIDDNLW</sequence>
<feature type="region of interest" description="Disordered" evidence="1">
    <location>
        <begin position="116"/>
        <end position="158"/>
    </location>
</feature>
<gene>
    <name evidence="3" type="ORF">QTG54_016174</name>
</gene>
<keyword evidence="2" id="KW-1133">Transmembrane helix</keyword>
<evidence type="ECO:0000313" key="3">
    <source>
        <dbReference type="EMBL" id="KAK1733197.1"/>
    </source>
</evidence>
<feature type="compositionally biased region" description="Polar residues" evidence="1">
    <location>
        <begin position="1"/>
        <end position="44"/>
    </location>
</feature>
<organism evidence="3 4">
    <name type="scientific">Skeletonema marinoi</name>
    <dbReference type="NCBI Taxonomy" id="267567"/>
    <lineage>
        <taxon>Eukaryota</taxon>
        <taxon>Sar</taxon>
        <taxon>Stramenopiles</taxon>
        <taxon>Ochrophyta</taxon>
        <taxon>Bacillariophyta</taxon>
        <taxon>Coscinodiscophyceae</taxon>
        <taxon>Thalassiosirophycidae</taxon>
        <taxon>Thalassiosirales</taxon>
        <taxon>Skeletonemataceae</taxon>
        <taxon>Skeletonema</taxon>
        <taxon>Skeletonema marinoi-dohrnii complex</taxon>
    </lineage>
</organism>
<accession>A0AAD9D499</accession>
<feature type="compositionally biased region" description="Polar residues" evidence="1">
    <location>
        <begin position="59"/>
        <end position="70"/>
    </location>
</feature>
<feature type="compositionally biased region" description="Low complexity" evidence="1">
    <location>
        <begin position="180"/>
        <end position="190"/>
    </location>
</feature>
<comment type="caution">
    <text evidence="3">The sequence shown here is derived from an EMBL/GenBank/DDBJ whole genome shotgun (WGS) entry which is preliminary data.</text>
</comment>
<dbReference type="AlphaFoldDB" id="A0AAD9D499"/>
<evidence type="ECO:0000256" key="2">
    <source>
        <dbReference type="SAM" id="Phobius"/>
    </source>
</evidence>
<protein>
    <submittedName>
        <fullName evidence="3">Uncharacterized protein</fullName>
    </submittedName>
</protein>
<feature type="region of interest" description="Disordered" evidence="1">
    <location>
        <begin position="176"/>
        <end position="220"/>
    </location>
</feature>
<evidence type="ECO:0000256" key="1">
    <source>
        <dbReference type="SAM" id="MobiDB-lite"/>
    </source>
</evidence>
<reference evidence="3" key="1">
    <citation type="submission" date="2023-06" db="EMBL/GenBank/DDBJ databases">
        <title>Survivors Of The Sea: Transcriptome response of Skeletonema marinoi to long-term dormancy.</title>
        <authorList>
            <person name="Pinder M.I.M."/>
            <person name="Kourtchenko O."/>
            <person name="Robertson E.K."/>
            <person name="Larsson T."/>
            <person name="Maumus F."/>
            <person name="Osuna-Cruz C.M."/>
            <person name="Vancaester E."/>
            <person name="Stenow R."/>
            <person name="Vandepoele K."/>
            <person name="Ploug H."/>
            <person name="Bruchert V."/>
            <person name="Godhe A."/>
            <person name="Topel M."/>
        </authorList>
    </citation>
    <scope>NUCLEOTIDE SEQUENCE</scope>
    <source>
        <strain evidence="3">R05AC</strain>
    </source>
</reference>
<keyword evidence="2" id="KW-0472">Membrane</keyword>
<feature type="transmembrane region" description="Helical" evidence="2">
    <location>
        <begin position="302"/>
        <end position="324"/>
    </location>
</feature>